<protein>
    <submittedName>
        <fullName evidence="2">Uncharacterized protein</fullName>
    </submittedName>
</protein>
<gene>
    <name evidence="2" type="ORF">DL346_23955</name>
</gene>
<name>A0A328TUA7_9BACL</name>
<feature type="compositionally biased region" description="Polar residues" evidence="1">
    <location>
        <begin position="51"/>
        <end position="69"/>
    </location>
</feature>
<sequence>MHAAKWLKWKIGAVCAALLVVVFQLVKSSPQFELQLDRVAAAKNTPEDTPAFQQGQDDSVMQEWQSSVSDDAPGGDRQQRRGSRHFSGRGDSGFSSSDGGSDTRTSRS</sequence>
<feature type="compositionally biased region" description="Low complexity" evidence="1">
    <location>
        <begin position="92"/>
        <end position="108"/>
    </location>
</feature>
<feature type="region of interest" description="Disordered" evidence="1">
    <location>
        <begin position="44"/>
        <end position="108"/>
    </location>
</feature>
<organism evidence="2 3">
    <name type="scientific">Paenibacillus montanisoli</name>
    <dbReference type="NCBI Taxonomy" id="2081970"/>
    <lineage>
        <taxon>Bacteria</taxon>
        <taxon>Bacillati</taxon>
        <taxon>Bacillota</taxon>
        <taxon>Bacilli</taxon>
        <taxon>Bacillales</taxon>
        <taxon>Paenibacillaceae</taxon>
        <taxon>Paenibacillus</taxon>
    </lineage>
</organism>
<evidence type="ECO:0000256" key="1">
    <source>
        <dbReference type="SAM" id="MobiDB-lite"/>
    </source>
</evidence>
<dbReference type="Proteomes" id="UP000249260">
    <property type="component" value="Unassembled WGS sequence"/>
</dbReference>
<comment type="caution">
    <text evidence="2">The sequence shown here is derived from an EMBL/GenBank/DDBJ whole genome shotgun (WGS) entry which is preliminary data.</text>
</comment>
<proteinExistence type="predicted"/>
<dbReference type="OrthoDB" id="2632051at2"/>
<keyword evidence="3" id="KW-1185">Reference proteome</keyword>
<evidence type="ECO:0000313" key="3">
    <source>
        <dbReference type="Proteomes" id="UP000249260"/>
    </source>
</evidence>
<accession>A0A328TUA7</accession>
<dbReference type="EMBL" id="QLUW01000005">
    <property type="protein sequence ID" value="RAP74128.1"/>
    <property type="molecule type" value="Genomic_DNA"/>
</dbReference>
<reference evidence="2 3" key="1">
    <citation type="submission" date="2018-06" db="EMBL/GenBank/DDBJ databases">
        <title>Paenibacillus montanisoli sp. nov., isolated from mountain area soil.</title>
        <authorList>
            <person name="Wu M."/>
        </authorList>
    </citation>
    <scope>NUCLEOTIDE SEQUENCE [LARGE SCALE GENOMIC DNA]</scope>
    <source>
        <strain evidence="2 3">RA17</strain>
    </source>
</reference>
<dbReference type="RefSeq" id="WP_112884916.1">
    <property type="nucleotide sequence ID" value="NZ_QLUW01000005.1"/>
</dbReference>
<evidence type="ECO:0000313" key="2">
    <source>
        <dbReference type="EMBL" id="RAP74128.1"/>
    </source>
</evidence>
<dbReference type="AlphaFoldDB" id="A0A328TUA7"/>